<reference evidence="8" key="1">
    <citation type="submission" date="2016-10" db="EMBL/GenBank/DDBJ databases">
        <authorList>
            <person name="Varghese N."/>
            <person name="Submissions S."/>
        </authorList>
    </citation>
    <scope>NUCLEOTIDE SEQUENCE [LARGE SCALE GENOMIC DNA]</scope>
    <source>
        <strain evidence="8">CGMCC 1.6981</strain>
    </source>
</reference>
<keyword evidence="8" id="KW-1185">Reference proteome</keyword>
<sequence>MTVMILGLILFLGAHSVRIFADDWRRAQIQRLGEMPWKVAFSVVSLLGLALAIWGFGQMRLDPVWVWSPPTGMRHAVALLMIPAFVLLVATYVPGNHLKAKLGHPMVLSVKVWALAHLLANGRLGDIIFFGAFLLWAVLDFRAARRRPRPAMSSPRLANTAATVVIGLVAYYVFALHLHVWITGVPVM</sequence>
<protein>
    <submittedName>
        <fullName evidence="7">Uncharacterized membrane protein</fullName>
    </submittedName>
</protein>
<keyword evidence="4 5" id="KW-0472">Membrane</keyword>
<evidence type="ECO:0000256" key="5">
    <source>
        <dbReference type="SAM" id="Phobius"/>
    </source>
</evidence>
<keyword evidence="2 5" id="KW-0812">Transmembrane</keyword>
<dbReference type="OrthoDB" id="5293641at2"/>
<organism evidence="7 8">
    <name type="scientific">Halomonas korlensis</name>
    <dbReference type="NCBI Taxonomy" id="463301"/>
    <lineage>
        <taxon>Bacteria</taxon>
        <taxon>Pseudomonadati</taxon>
        <taxon>Pseudomonadota</taxon>
        <taxon>Gammaproteobacteria</taxon>
        <taxon>Oceanospirillales</taxon>
        <taxon>Halomonadaceae</taxon>
        <taxon>Halomonas</taxon>
    </lineage>
</organism>
<evidence type="ECO:0000256" key="2">
    <source>
        <dbReference type="ARBA" id="ARBA00022692"/>
    </source>
</evidence>
<feature type="transmembrane region" description="Helical" evidence="5">
    <location>
        <begin position="160"/>
        <end position="182"/>
    </location>
</feature>
<feature type="transmembrane region" description="Helical" evidence="5">
    <location>
        <begin position="37"/>
        <end position="56"/>
    </location>
</feature>
<dbReference type="InterPro" id="IPR009915">
    <property type="entry name" value="NnrU_dom"/>
</dbReference>
<comment type="subcellular location">
    <subcellularLocation>
        <location evidence="1">Membrane</location>
        <topology evidence="1">Multi-pass membrane protein</topology>
    </subcellularLocation>
</comment>
<dbReference type="GO" id="GO:0016020">
    <property type="term" value="C:membrane"/>
    <property type="evidence" value="ECO:0007669"/>
    <property type="project" value="UniProtKB-SubCell"/>
</dbReference>
<evidence type="ECO:0000256" key="3">
    <source>
        <dbReference type="ARBA" id="ARBA00022989"/>
    </source>
</evidence>
<dbReference type="RefSeq" id="WP_089795140.1">
    <property type="nucleotide sequence ID" value="NZ_FPBP01000005.1"/>
</dbReference>
<feature type="transmembrane region" description="Helical" evidence="5">
    <location>
        <begin position="113"/>
        <end position="139"/>
    </location>
</feature>
<dbReference type="AlphaFoldDB" id="A0A1I7HYP0"/>
<dbReference type="Pfam" id="PF07298">
    <property type="entry name" value="NnrU"/>
    <property type="match status" value="1"/>
</dbReference>
<accession>A0A1I7HYP0</accession>
<keyword evidence="3 5" id="KW-1133">Transmembrane helix</keyword>
<proteinExistence type="predicted"/>
<dbReference type="EMBL" id="FPBP01000005">
    <property type="protein sequence ID" value="SFU65596.1"/>
    <property type="molecule type" value="Genomic_DNA"/>
</dbReference>
<gene>
    <name evidence="7" type="ORF">SAMN04487955_105184</name>
</gene>
<evidence type="ECO:0000313" key="7">
    <source>
        <dbReference type="EMBL" id="SFU65596.1"/>
    </source>
</evidence>
<feature type="domain" description="NnrU" evidence="6">
    <location>
        <begin position="3"/>
        <end position="186"/>
    </location>
</feature>
<evidence type="ECO:0000259" key="6">
    <source>
        <dbReference type="Pfam" id="PF07298"/>
    </source>
</evidence>
<dbReference type="Proteomes" id="UP000198693">
    <property type="component" value="Unassembled WGS sequence"/>
</dbReference>
<evidence type="ECO:0000256" key="1">
    <source>
        <dbReference type="ARBA" id="ARBA00004141"/>
    </source>
</evidence>
<feature type="transmembrane region" description="Helical" evidence="5">
    <location>
        <begin position="76"/>
        <end position="93"/>
    </location>
</feature>
<evidence type="ECO:0000256" key="4">
    <source>
        <dbReference type="ARBA" id="ARBA00023136"/>
    </source>
</evidence>
<name>A0A1I7HYP0_9GAMM</name>
<evidence type="ECO:0000313" key="8">
    <source>
        <dbReference type="Proteomes" id="UP000198693"/>
    </source>
</evidence>
<dbReference type="STRING" id="463301.SAMN04487955_105184"/>